<dbReference type="AlphaFoldDB" id="A0A5C5YSG9"/>
<evidence type="ECO:0000313" key="2">
    <source>
        <dbReference type="EMBL" id="TWT77899.1"/>
    </source>
</evidence>
<name>A0A5C5YSG9_9BACT</name>
<sequence precursor="true">MCRLPWNACPPRLFVLLLAAAPVLAGLSAAAAPIVDQQHQLSQSLGGSVTHRMYEIGQTFTVGAAGLLTRVDVGVGKVGTPVGDLLLDIRRLHQNVPSDEPPLFQTVIPKTSLPQRAANGLTAVTAIDVSAGRITVTPGDRLAIVLSSDQDFSQTNTIVWDRGNPGYANGAAGERIHTAAWTLDNTYDFGFRSWVDPAADLPGDFNDDQLVDADDYQAWKMNYGSTTQLAADANGDNVVDAADYTIWRDNQTTPASSPGSQSIVGVPAPAGAVLVGWLLPAASLMRRRIG</sequence>
<feature type="chain" id="PRO_5022782699" evidence="1">
    <location>
        <begin position="26"/>
        <end position="290"/>
    </location>
</feature>
<dbReference type="InterPro" id="IPR036439">
    <property type="entry name" value="Dockerin_dom_sf"/>
</dbReference>
<keyword evidence="1" id="KW-0732">Signal</keyword>
<dbReference type="Proteomes" id="UP000318478">
    <property type="component" value="Unassembled WGS sequence"/>
</dbReference>
<evidence type="ECO:0000313" key="3">
    <source>
        <dbReference type="Proteomes" id="UP000318478"/>
    </source>
</evidence>
<gene>
    <name evidence="2" type="ORF">Pla123a_16980</name>
</gene>
<reference evidence="2 3" key="1">
    <citation type="submission" date="2019-02" db="EMBL/GenBank/DDBJ databases">
        <title>Deep-cultivation of Planctomycetes and their phenomic and genomic characterization uncovers novel biology.</title>
        <authorList>
            <person name="Wiegand S."/>
            <person name="Jogler M."/>
            <person name="Boedeker C."/>
            <person name="Pinto D."/>
            <person name="Vollmers J."/>
            <person name="Rivas-Marin E."/>
            <person name="Kohn T."/>
            <person name="Peeters S.H."/>
            <person name="Heuer A."/>
            <person name="Rast P."/>
            <person name="Oberbeckmann S."/>
            <person name="Bunk B."/>
            <person name="Jeske O."/>
            <person name="Meyerdierks A."/>
            <person name="Storesund J.E."/>
            <person name="Kallscheuer N."/>
            <person name="Luecker S."/>
            <person name="Lage O.M."/>
            <person name="Pohl T."/>
            <person name="Merkel B.J."/>
            <person name="Hornburger P."/>
            <person name="Mueller R.-W."/>
            <person name="Bruemmer F."/>
            <person name="Labrenz M."/>
            <person name="Spormann A.M."/>
            <person name="Op Den Camp H."/>
            <person name="Overmann J."/>
            <person name="Amann R."/>
            <person name="Jetten M.S.M."/>
            <person name="Mascher T."/>
            <person name="Medema M.H."/>
            <person name="Devos D.P."/>
            <person name="Kaster A.-K."/>
            <person name="Ovreas L."/>
            <person name="Rohde M."/>
            <person name="Galperin M.Y."/>
            <person name="Jogler C."/>
        </authorList>
    </citation>
    <scope>NUCLEOTIDE SEQUENCE [LARGE SCALE GENOMIC DNA]</scope>
    <source>
        <strain evidence="2 3">Pla123a</strain>
    </source>
</reference>
<dbReference type="Pfam" id="PF00404">
    <property type="entry name" value="Dockerin_1"/>
    <property type="match status" value="1"/>
</dbReference>
<dbReference type="GO" id="GO:0004553">
    <property type="term" value="F:hydrolase activity, hydrolyzing O-glycosyl compounds"/>
    <property type="evidence" value="ECO:0007669"/>
    <property type="project" value="InterPro"/>
</dbReference>
<dbReference type="Gene3D" id="1.10.1330.10">
    <property type="entry name" value="Dockerin domain"/>
    <property type="match status" value="1"/>
</dbReference>
<comment type="caution">
    <text evidence="2">The sequence shown here is derived from an EMBL/GenBank/DDBJ whole genome shotgun (WGS) entry which is preliminary data.</text>
</comment>
<evidence type="ECO:0000256" key="1">
    <source>
        <dbReference type="SAM" id="SignalP"/>
    </source>
</evidence>
<dbReference type="SUPFAM" id="SSF63446">
    <property type="entry name" value="Type I dockerin domain"/>
    <property type="match status" value="1"/>
</dbReference>
<dbReference type="EMBL" id="SJPO01000003">
    <property type="protein sequence ID" value="TWT77899.1"/>
    <property type="molecule type" value="Genomic_DNA"/>
</dbReference>
<feature type="signal peptide" evidence="1">
    <location>
        <begin position="1"/>
        <end position="25"/>
    </location>
</feature>
<keyword evidence="3" id="KW-1185">Reference proteome</keyword>
<organism evidence="2 3">
    <name type="scientific">Posidoniimonas polymericola</name>
    <dbReference type="NCBI Taxonomy" id="2528002"/>
    <lineage>
        <taxon>Bacteria</taxon>
        <taxon>Pseudomonadati</taxon>
        <taxon>Planctomycetota</taxon>
        <taxon>Planctomycetia</taxon>
        <taxon>Pirellulales</taxon>
        <taxon>Lacipirellulaceae</taxon>
        <taxon>Posidoniimonas</taxon>
    </lineage>
</organism>
<protein>
    <submittedName>
        <fullName evidence="2">Uncharacterized protein</fullName>
    </submittedName>
</protein>
<dbReference type="InterPro" id="IPR002105">
    <property type="entry name" value="Dockerin_1_rpt"/>
</dbReference>
<proteinExistence type="predicted"/>
<accession>A0A5C5YSG9</accession>
<dbReference type="GO" id="GO:0000272">
    <property type="term" value="P:polysaccharide catabolic process"/>
    <property type="evidence" value="ECO:0007669"/>
    <property type="project" value="InterPro"/>
</dbReference>